<feature type="binding site" evidence="7">
    <location>
        <position position="251"/>
    </location>
    <ligand>
        <name>Mg(2+)</name>
        <dbReference type="ChEBI" id="CHEBI:18420"/>
        <label>1</label>
        <note>catalytic</note>
    </ligand>
</feature>
<evidence type="ECO:0000256" key="6">
    <source>
        <dbReference type="ARBA" id="ARBA00022842"/>
    </source>
</evidence>
<feature type="region of interest" description="Disordered" evidence="9">
    <location>
        <begin position="1"/>
        <end position="23"/>
    </location>
</feature>
<dbReference type="Gene3D" id="3.30.540.10">
    <property type="entry name" value="Fructose-1,6-Bisphosphatase, subunit A, domain 1"/>
    <property type="match status" value="1"/>
</dbReference>
<dbReference type="PROSITE" id="PS00629">
    <property type="entry name" value="IMP_1"/>
    <property type="match status" value="1"/>
</dbReference>
<dbReference type="InterPro" id="IPR020550">
    <property type="entry name" value="Inositol_monophosphatase_CS"/>
</dbReference>
<keyword evidence="5 8" id="KW-0378">Hydrolase</keyword>
<dbReference type="GO" id="GO:0006020">
    <property type="term" value="P:inositol metabolic process"/>
    <property type="evidence" value="ECO:0007669"/>
    <property type="project" value="TreeGrafter"/>
</dbReference>
<accession>A0A3L6ZRS3</accession>
<feature type="binding site" evidence="7">
    <location>
        <position position="120"/>
    </location>
    <ligand>
        <name>Mg(2+)</name>
        <dbReference type="ChEBI" id="CHEBI:18420"/>
        <label>1</label>
        <note>catalytic</note>
    </ligand>
</feature>
<dbReference type="EC" id="3.1.3.25" evidence="8"/>
<name>A0A3L6ZRS3_9MICO</name>
<evidence type="ECO:0000256" key="4">
    <source>
        <dbReference type="ARBA" id="ARBA00022723"/>
    </source>
</evidence>
<dbReference type="Pfam" id="PF00459">
    <property type="entry name" value="Inositol_P"/>
    <property type="match status" value="1"/>
</dbReference>
<keyword evidence="6 7" id="KW-0460">Magnesium</keyword>
<dbReference type="PANTHER" id="PTHR20854">
    <property type="entry name" value="INOSITOL MONOPHOSPHATASE"/>
    <property type="match status" value="1"/>
</dbReference>
<feature type="binding site" evidence="7">
    <location>
        <position position="118"/>
    </location>
    <ligand>
        <name>Mg(2+)</name>
        <dbReference type="ChEBI" id="CHEBI:18420"/>
        <label>1</label>
        <note>catalytic</note>
    </ligand>
</feature>
<reference evidence="10 11" key="1">
    <citation type="submission" date="2018-10" db="EMBL/GenBank/DDBJ databases">
        <authorList>
            <person name="Li J."/>
        </authorList>
    </citation>
    <scope>NUCLEOTIDE SEQUENCE [LARGE SCALE GENOMIC DNA]</scope>
    <source>
        <strain evidence="10 11">JCM 30549</strain>
    </source>
</reference>
<evidence type="ECO:0000313" key="10">
    <source>
        <dbReference type="EMBL" id="RLP70646.1"/>
    </source>
</evidence>
<feature type="binding site" evidence="7">
    <location>
        <position position="101"/>
    </location>
    <ligand>
        <name>Mg(2+)</name>
        <dbReference type="ChEBI" id="CHEBI:18420"/>
        <label>1</label>
        <note>catalytic</note>
    </ligand>
</feature>
<dbReference type="SUPFAM" id="SSF56655">
    <property type="entry name" value="Carbohydrate phosphatase"/>
    <property type="match status" value="1"/>
</dbReference>
<comment type="cofactor">
    <cofactor evidence="2 7 8">
        <name>Mg(2+)</name>
        <dbReference type="ChEBI" id="CHEBI:18420"/>
    </cofactor>
</comment>
<dbReference type="GO" id="GO:0007165">
    <property type="term" value="P:signal transduction"/>
    <property type="evidence" value="ECO:0007669"/>
    <property type="project" value="TreeGrafter"/>
</dbReference>
<gene>
    <name evidence="10" type="ORF">D9V30_03985</name>
</gene>
<dbReference type="AlphaFoldDB" id="A0A3L6ZRS3"/>
<sequence>MTAEPHSTAPATTGGRVPVDGPGAAVRSVPGAVDAEGLAGIAERIAVRAAELVARRRRDGVSVAATKSNPVDIVTAVDRESEDLIRELILAERPSDGFFGEESGGSGTGTSGLTWVVDPIDGTVNYLYGIPDYAVSIAVVRGEPDPRRWEALAAVVVNAATGEVFRAVRGGGATRDGVPLRVNSGVPVDRALIGTGFGYDPRRRVWQAGLVRELLAEVRDIRRLGSAALDLCYLAQGRIDGFFERGLQPWDHAAGALVAAEAGARVEGLNGAPASSDFLLAAEEGLFSALHERLVAAGADDTSF</sequence>
<dbReference type="GO" id="GO:0008934">
    <property type="term" value="F:inositol monophosphate 1-phosphatase activity"/>
    <property type="evidence" value="ECO:0007669"/>
    <property type="project" value="InterPro"/>
</dbReference>
<dbReference type="RefSeq" id="WP_087137612.1">
    <property type="nucleotide sequence ID" value="NZ_JBQDRQ010000003.1"/>
</dbReference>
<feature type="binding site" evidence="7">
    <location>
        <position position="121"/>
    </location>
    <ligand>
        <name>Mg(2+)</name>
        <dbReference type="ChEBI" id="CHEBI:18420"/>
        <label>1</label>
        <note>catalytic</note>
    </ligand>
</feature>
<comment type="similarity">
    <text evidence="3 8">Belongs to the inositol monophosphatase superfamily.</text>
</comment>
<keyword evidence="4 7" id="KW-0479">Metal-binding</keyword>
<dbReference type="GO" id="GO:0046854">
    <property type="term" value="P:phosphatidylinositol phosphate biosynthetic process"/>
    <property type="evidence" value="ECO:0007669"/>
    <property type="project" value="InterPro"/>
</dbReference>
<organism evidence="10 11">
    <name type="scientific">Mycetocola reblochoni</name>
    <dbReference type="NCBI Taxonomy" id="331618"/>
    <lineage>
        <taxon>Bacteria</taxon>
        <taxon>Bacillati</taxon>
        <taxon>Actinomycetota</taxon>
        <taxon>Actinomycetes</taxon>
        <taxon>Micrococcales</taxon>
        <taxon>Microbacteriaceae</taxon>
        <taxon>Mycetocola</taxon>
    </lineage>
</organism>
<evidence type="ECO:0000256" key="8">
    <source>
        <dbReference type="RuleBase" id="RU364068"/>
    </source>
</evidence>
<dbReference type="InterPro" id="IPR033942">
    <property type="entry name" value="IMPase"/>
</dbReference>
<evidence type="ECO:0000256" key="3">
    <source>
        <dbReference type="ARBA" id="ARBA00009759"/>
    </source>
</evidence>
<dbReference type="InterPro" id="IPR020583">
    <property type="entry name" value="Inositol_monoP_metal-BS"/>
</dbReference>
<evidence type="ECO:0000313" key="11">
    <source>
        <dbReference type="Proteomes" id="UP000275395"/>
    </source>
</evidence>
<dbReference type="PROSITE" id="PS00630">
    <property type="entry name" value="IMP_2"/>
    <property type="match status" value="1"/>
</dbReference>
<comment type="caution">
    <text evidence="10">The sequence shown here is derived from an EMBL/GenBank/DDBJ whole genome shotgun (WGS) entry which is preliminary data.</text>
</comment>
<dbReference type="GO" id="GO:0046872">
    <property type="term" value="F:metal ion binding"/>
    <property type="evidence" value="ECO:0007669"/>
    <property type="project" value="UniProtKB-KW"/>
</dbReference>
<evidence type="ECO:0000256" key="1">
    <source>
        <dbReference type="ARBA" id="ARBA00001033"/>
    </source>
</evidence>
<dbReference type="PANTHER" id="PTHR20854:SF4">
    <property type="entry name" value="INOSITOL-1-MONOPHOSPHATASE-RELATED"/>
    <property type="match status" value="1"/>
</dbReference>
<comment type="catalytic activity">
    <reaction evidence="1 8">
        <text>a myo-inositol phosphate + H2O = myo-inositol + phosphate</text>
        <dbReference type="Rhea" id="RHEA:24056"/>
        <dbReference type="ChEBI" id="CHEBI:15377"/>
        <dbReference type="ChEBI" id="CHEBI:17268"/>
        <dbReference type="ChEBI" id="CHEBI:43474"/>
        <dbReference type="ChEBI" id="CHEBI:84139"/>
        <dbReference type="EC" id="3.1.3.25"/>
    </reaction>
</comment>
<dbReference type="InterPro" id="IPR000760">
    <property type="entry name" value="Inositol_monophosphatase-like"/>
</dbReference>
<proteinExistence type="inferred from homology"/>
<evidence type="ECO:0000256" key="7">
    <source>
        <dbReference type="PIRSR" id="PIRSR600760-2"/>
    </source>
</evidence>
<evidence type="ECO:0000256" key="2">
    <source>
        <dbReference type="ARBA" id="ARBA00001946"/>
    </source>
</evidence>
<dbReference type="EMBL" id="RCUW01000002">
    <property type="protein sequence ID" value="RLP70646.1"/>
    <property type="molecule type" value="Genomic_DNA"/>
</dbReference>
<evidence type="ECO:0000256" key="9">
    <source>
        <dbReference type="SAM" id="MobiDB-lite"/>
    </source>
</evidence>
<dbReference type="Gene3D" id="3.40.190.80">
    <property type="match status" value="1"/>
</dbReference>
<dbReference type="Proteomes" id="UP000275395">
    <property type="component" value="Unassembled WGS sequence"/>
</dbReference>
<evidence type="ECO:0000256" key="5">
    <source>
        <dbReference type="ARBA" id="ARBA00022801"/>
    </source>
</evidence>
<dbReference type="CDD" id="cd01639">
    <property type="entry name" value="IMPase"/>
    <property type="match status" value="1"/>
</dbReference>
<dbReference type="PRINTS" id="PR00377">
    <property type="entry name" value="IMPHPHTASES"/>
</dbReference>
<protein>
    <recommendedName>
        <fullName evidence="8">Inositol-1-monophosphatase</fullName>
        <ecNumber evidence="8">3.1.3.25</ecNumber>
    </recommendedName>
</protein>